<dbReference type="OMA" id="GPATKEM"/>
<reference evidence="2 3" key="1">
    <citation type="journal article" date="2011" name="Cell">
        <title>Insight into structure and assembly of the nuclear pore complex by utilizing the genome of a eukaryotic thermophile.</title>
        <authorList>
            <person name="Amlacher S."/>
            <person name="Sarges P."/>
            <person name="Flemming D."/>
            <person name="van Noort V."/>
            <person name="Kunze R."/>
            <person name="Devos D.P."/>
            <person name="Arumugam M."/>
            <person name="Bork P."/>
            <person name="Hurt E."/>
        </authorList>
    </citation>
    <scope>NUCLEOTIDE SEQUENCE [LARGE SCALE GENOMIC DNA]</scope>
    <source>
        <strain evidence="3">DSM 1495 / CBS 144.50 / IMI 039719</strain>
    </source>
</reference>
<evidence type="ECO:0000313" key="2">
    <source>
        <dbReference type="EMBL" id="EGS20710.1"/>
    </source>
</evidence>
<feature type="compositionally biased region" description="Low complexity" evidence="1">
    <location>
        <begin position="160"/>
        <end position="177"/>
    </location>
</feature>
<dbReference type="eggNOG" id="ENOG502SDVM">
    <property type="taxonomic scope" value="Eukaryota"/>
</dbReference>
<protein>
    <submittedName>
        <fullName evidence="2">Uncharacterized protein</fullName>
    </submittedName>
</protein>
<keyword evidence="3" id="KW-1185">Reference proteome</keyword>
<dbReference type="HOGENOM" id="CLU_053554_0_0_1"/>
<evidence type="ECO:0000313" key="3">
    <source>
        <dbReference type="Proteomes" id="UP000008066"/>
    </source>
</evidence>
<feature type="region of interest" description="Disordered" evidence="1">
    <location>
        <begin position="140"/>
        <end position="223"/>
    </location>
</feature>
<dbReference type="Proteomes" id="UP000008066">
    <property type="component" value="Unassembled WGS sequence"/>
</dbReference>
<dbReference type="KEGG" id="cthr:CTHT_0025460"/>
<gene>
    <name evidence="2" type="ORF">CTHT_0025460</name>
</gene>
<dbReference type="EMBL" id="GL988041">
    <property type="protein sequence ID" value="EGS20710.1"/>
    <property type="molecule type" value="Genomic_DNA"/>
</dbReference>
<sequence length="334" mass="36619">MPQKPIDYSDIKEFIRQQETHPKPLTPQQLRAILDLKRAIRSGELDLGGKDWVSLLLRYRDAHQKSGCSVSFIDLSAPDNTWACRCQIQLSQDSKTLAFPVAYGPEVQGFSRKKDAKQLMAEGYLPSDGENVVFPKTKPNLAIKQPVPPPQCPTAKEATQPEIQAPEQSQSPPSTESDNGAPLASTSSSASNSNSNTAVSSPQVTTTPARKTSPGQDDKDIPATQRVVKLCSLLDIQTPRYHLTPSQPPTDSTDDDLPSGWYFDGWVDFGQDSGVKIPREVIEAASVKQVYGKKQAKERMAEKLLMWLMEEQRSRDQELGALLSGTLAGKEGAS</sequence>
<dbReference type="GeneID" id="18256584"/>
<feature type="compositionally biased region" description="Low complexity" evidence="1">
    <location>
        <begin position="184"/>
        <end position="201"/>
    </location>
</feature>
<dbReference type="AlphaFoldDB" id="G0S5Z4"/>
<dbReference type="OrthoDB" id="5222339at2759"/>
<name>G0S5Z4_CHATD</name>
<accession>G0S5Z4</accession>
<organism evidence="3">
    <name type="scientific">Chaetomium thermophilum (strain DSM 1495 / CBS 144.50 / IMI 039719)</name>
    <name type="common">Thermochaetoides thermophila</name>
    <dbReference type="NCBI Taxonomy" id="759272"/>
    <lineage>
        <taxon>Eukaryota</taxon>
        <taxon>Fungi</taxon>
        <taxon>Dikarya</taxon>
        <taxon>Ascomycota</taxon>
        <taxon>Pezizomycotina</taxon>
        <taxon>Sordariomycetes</taxon>
        <taxon>Sordariomycetidae</taxon>
        <taxon>Sordariales</taxon>
        <taxon>Chaetomiaceae</taxon>
        <taxon>Thermochaetoides</taxon>
    </lineage>
</organism>
<evidence type="ECO:0000256" key="1">
    <source>
        <dbReference type="SAM" id="MobiDB-lite"/>
    </source>
</evidence>
<proteinExistence type="predicted"/>
<feature type="compositionally biased region" description="Polar residues" evidence="1">
    <location>
        <begin position="202"/>
        <end position="215"/>
    </location>
</feature>
<dbReference type="RefSeq" id="XP_006693006.1">
    <property type="nucleotide sequence ID" value="XM_006692943.1"/>
</dbReference>